<keyword evidence="7" id="KW-0547">Nucleotide-binding</keyword>
<evidence type="ECO:0000313" key="8">
    <source>
        <dbReference type="Proteomes" id="UP001431449"/>
    </source>
</evidence>
<evidence type="ECO:0000256" key="3">
    <source>
        <dbReference type="ARBA" id="ARBA00022553"/>
    </source>
</evidence>
<keyword evidence="8" id="KW-1185">Reference proteome</keyword>
<dbReference type="SUPFAM" id="SSF55874">
    <property type="entry name" value="ATPase domain of HSP90 chaperone/DNA topoisomerase II/histidine kinase"/>
    <property type="match status" value="1"/>
</dbReference>
<dbReference type="InterPro" id="IPR013783">
    <property type="entry name" value="Ig-like_fold"/>
</dbReference>
<dbReference type="CDD" id="cd00075">
    <property type="entry name" value="HATPase"/>
    <property type="match status" value="1"/>
</dbReference>
<dbReference type="SMART" id="SM00387">
    <property type="entry name" value="HATPase_c"/>
    <property type="match status" value="1"/>
</dbReference>
<dbReference type="InterPro" id="IPR003661">
    <property type="entry name" value="HisK_dim/P_dom"/>
</dbReference>
<gene>
    <name evidence="7" type="ORF">M0G41_10425</name>
</gene>
<feature type="coiled-coil region" evidence="4">
    <location>
        <begin position="927"/>
        <end position="982"/>
    </location>
</feature>
<organism evidence="7 8">
    <name type="scientific">Pseudomarimonas salicorniae</name>
    <dbReference type="NCBI Taxonomy" id="2933270"/>
    <lineage>
        <taxon>Bacteria</taxon>
        <taxon>Pseudomonadati</taxon>
        <taxon>Pseudomonadota</taxon>
        <taxon>Gammaproteobacteria</taxon>
        <taxon>Lysobacterales</taxon>
        <taxon>Lysobacteraceae</taxon>
        <taxon>Pseudomarimonas</taxon>
    </lineage>
</organism>
<dbReference type="Gene3D" id="3.30.450.20">
    <property type="entry name" value="PAS domain"/>
    <property type="match status" value="1"/>
</dbReference>
<dbReference type="Pfam" id="PF02518">
    <property type="entry name" value="HATPase_c"/>
    <property type="match status" value="1"/>
</dbReference>
<dbReference type="Proteomes" id="UP001431449">
    <property type="component" value="Unassembled WGS sequence"/>
</dbReference>
<dbReference type="Pfam" id="PF07495">
    <property type="entry name" value="Y_Y_Y"/>
    <property type="match status" value="1"/>
</dbReference>
<dbReference type="InterPro" id="IPR004358">
    <property type="entry name" value="Sig_transdc_His_kin-like_C"/>
</dbReference>
<evidence type="ECO:0000256" key="1">
    <source>
        <dbReference type="ARBA" id="ARBA00000085"/>
    </source>
</evidence>
<keyword evidence="3" id="KW-0597">Phosphoprotein</keyword>
<dbReference type="InterPro" id="IPR011110">
    <property type="entry name" value="Reg_prop"/>
</dbReference>
<dbReference type="GO" id="GO:0005524">
    <property type="term" value="F:ATP binding"/>
    <property type="evidence" value="ECO:0007669"/>
    <property type="project" value="UniProtKB-KW"/>
</dbReference>
<dbReference type="Gene3D" id="2.130.10.10">
    <property type="entry name" value="YVTN repeat-like/Quinoprotein amine dehydrogenase"/>
    <property type="match status" value="3"/>
</dbReference>
<dbReference type="EMBL" id="JALNMH010000008">
    <property type="protein sequence ID" value="MCK7594088.1"/>
    <property type="molecule type" value="Genomic_DNA"/>
</dbReference>
<dbReference type="InterPro" id="IPR005467">
    <property type="entry name" value="His_kinase_dom"/>
</dbReference>
<dbReference type="InterPro" id="IPR015943">
    <property type="entry name" value="WD40/YVTN_repeat-like_dom_sf"/>
</dbReference>
<keyword evidence="4" id="KW-0175">Coiled coil</keyword>
<comment type="caution">
    <text evidence="7">The sequence shown here is derived from an EMBL/GenBank/DDBJ whole genome shotgun (WGS) entry which is preliminary data.</text>
</comment>
<evidence type="ECO:0000259" key="5">
    <source>
        <dbReference type="PROSITE" id="PS50109"/>
    </source>
</evidence>
<sequence>MRFRHFGVDRGLSQATVRAITQDRQGFIWLGTQEGLNRFDGYEFRVYLRHQKERGGLPDNHISALAMGPGDTIWVGTQNGGLALFDPYSSRTQHWPPGDPSRGELASNPVQALLAHRWGGLWVASGGGHLQYLQEPDAPLQTVIDPGRLALGQIRSLRETGDGSVLVASAQGVFRIADPLATPQPLVDGLALDAHDAVEAFDGSVWVGTDSDGVWRVDPEGRAVRVLHPADGLPDAAIRSLLFDRSGRLWIGSQSGLSRWQPEGELLQSWLGDTSSSGDALSSPRVEALFEDRDGLLWAGTWFNGVNLHDPRTEAFAAARPVADNPRSLPARAAIDVLPGPPGSAWVSLSELNQVVRLDFTAGVADRLVLPGADGAEGTAGSVRALAETDDGTLWITFGRRGLARWRGRGEVEVLPPGGAFNVPEGETYDLAVDAEGTLWVGSTDGGLSWLCAGCQRFENRIEVPGDERSLPGRDVTAVVPVADGSVWVGTRHRGAARLLPDRSGFERYPAQPDAAGALGHPFVTSLYEDATGALWMGTQGGGVHRVTRDASGRATAFERFDRSRGLAAEAIGGMREDHLGRIWVSTTVGLSRIDPGPGTIENFGVSDGALSGGYFIGSVARLDDGRLLFGGPRGLSVFDPRDVQPAPAPTGIAISAVHELGGAASLLEGGRVGQWIRDPGSGDRLLLEPGVDDFSLELTALTFSSPEQIHFEYRLEPFEPWRNTDARRRFASYNNLPAGEYLFLARARRPQGEAGELLGVRVVVPKVEKPSERIAYLAVPATILLGGLLLWLATQRQREQREARRRVAESEARLKLALWGTGDEMWEFELQTNRLHRENPLLHVRASSDEVVEDARALSRFLHPDDVASFRGALARVVEGDNDVLDVSVRVERVGGGYVWLRSRGRVAERDKAGRALRLTGTTSDITELKESAAALEEANRELERRVEERTSALTAANRELADALADLRRAQRQLVEQEKMAALGGLVAGVAHEINTPIGIGVTAASHLESCTRDFVHRFREGRLTRGELQAFADVAGESADLILRNLYRADRLIKSFKQVAVDQSSEDRRRIDVADYIDEILIAWHPRLRRSKHSVVCDIPSGIEIETLPGAVYQVMSNLIQNALLHAFADRDGGGTIRISGARTRDGLRIEFSDDGVGMDEAVRSRVFEPFFTTRRGSGGSGLGLHIVYNLVSQALGGRIDCESVPGEGVRFIIELPLTAPVQGASG</sequence>
<evidence type="ECO:0000313" key="7">
    <source>
        <dbReference type="EMBL" id="MCK7594088.1"/>
    </source>
</evidence>
<dbReference type="InterPro" id="IPR000700">
    <property type="entry name" value="PAS-assoc_C"/>
</dbReference>
<dbReference type="Gene3D" id="1.10.287.130">
    <property type="match status" value="1"/>
</dbReference>
<dbReference type="SUPFAM" id="SSF55785">
    <property type="entry name" value="PYP-like sensor domain (PAS domain)"/>
    <property type="match status" value="1"/>
</dbReference>
<dbReference type="InterPro" id="IPR036890">
    <property type="entry name" value="HATPase_C_sf"/>
</dbReference>
<dbReference type="Gene3D" id="3.30.565.10">
    <property type="entry name" value="Histidine kinase-like ATPase, C-terminal domain"/>
    <property type="match status" value="1"/>
</dbReference>
<proteinExistence type="predicted"/>
<reference evidence="7" key="1">
    <citation type="submission" date="2022-04" db="EMBL/GenBank/DDBJ databases">
        <title>Lysobacter sp. CAU 1642 isolated from sea sand.</title>
        <authorList>
            <person name="Kim W."/>
        </authorList>
    </citation>
    <scope>NUCLEOTIDE SEQUENCE</scope>
    <source>
        <strain evidence="7">CAU 1642</strain>
    </source>
</reference>
<dbReference type="InterPro" id="IPR011123">
    <property type="entry name" value="Y_Y_Y"/>
</dbReference>
<feature type="domain" description="Histidine kinase" evidence="5">
    <location>
        <begin position="991"/>
        <end position="1223"/>
    </location>
</feature>
<feature type="domain" description="PAC" evidence="6">
    <location>
        <begin position="886"/>
        <end position="939"/>
    </location>
</feature>
<name>A0ABT0GI31_9GAMM</name>
<dbReference type="Gene3D" id="2.60.40.10">
    <property type="entry name" value="Immunoglobulins"/>
    <property type="match status" value="1"/>
</dbReference>
<protein>
    <recommendedName>
        <fullName evidence="2">histidine kinase</fullName>
        <ecNumber evidence="2">2.7.13.3</ecNumber>
    </recommendedName>
</protein>
<dbReference type="PROSITE" id="PS50109">
    <property type="entry name" value="HIS_KIN"/>
    <property type="match status" value="1"/>
</dbReference>
<dbReference type="PRINTS" id="PR00344">
    <property type="entry name" value="BCTRLSENSOR"/>
</dbReference>
<evidence type="ECO:0000256" key="4">
    <source>
        <dbReference type="SAM" id="Coils"/>
    </source>
</evidence>
<accession>A0ABT0GI31</accession>
<evidence type="ECO:0000256" key="2">
    <source>
        <dbReference type="ARBA" id="ARBA00012438"/>
    </source>
</evidence>
<dbReference type="CDD" id="cd00082">
    <property type="entry name" value="HisKA"/>
    <property type="match status" value="1"/>
</dbReference>
<dbReference type="PANTHER" id="PTHR43547:SF2">
    <property type="entry name" value="HYBRID SIGNAL TRANSDUCTION HISTIDINE KINASE C"/>
    <property type="match status" value="1"/>
</dbReference>
<dbReference type="EC" id="2.7.13.3" evidence="2"/>
<dbReference type="SUPFAM" id="SSF63829">
    <property type="entry name" value="Calcium-dependent phosphotriesterase"/>
    <property type="match status" value="3"/>
</dbReference>
<evidence type="ECO:0000259" key="6">
    <source>
        <dbReference type="PROSITE" id="PS50113"/>
    </source>
</evidence>
<dbReference type="InterPro" id="IPR013655">
    <property type="entry name" value="PAS_fold_3"/>
</dbReference>
<dbReference type="InterPro" id="IPR003594">
    <property type="entry name" value="HATPase_dom"/>
</dbReference>
<dbReference type="InterPro" id="IPR035965">
    <property type="entry name" value="PAS-like_dom_sf"/>
</dbReference>
<comment type="catalytic activity">
    <reaction evidence="1">
        <text>ATP + protein L-histidine = ADP + protein N-phospho-L-histidine.</text>
        <dbReference type="EC" id="2.7.13.3"/>
    </reaction>
</comment>
<dbReference type="PROSITE" id="PS50113">
    <property type="entry name" value="PAC"/>
    <property type="match status" value="1"/>
</dbReference>
<keyword evidence="7" id="KW-0067">ATP-binding</keyword>
<dbReference type="Pfam" id="PF08447">
    <property type="entry name" value="PAS_3"/>
    <property type="match status" value="1"/>
</dbReference>
<dbReference type="PANTHER" id="PTHR43547">
    <property type="entry name" value="TWO-COMPONENT HISTIDINE KINASE"/>
    <property type="match status" value="1"/>
</dbReference>
<dbReference type="Pfam" id="PF07494">
    <property type="entry name" value="Reg_prop"/>
    <property type="match status" value="4"/>
</dbReference>